<dbReference type="RefSeq" id="XP_001887190.1">
    <property type="nucleotide sequence ID" value="XM_001887155.1"/>
</dbReference>
<evidence type="ECO:0000313" key="1">
    <source>
        <dbReference type="EMBL" id="EDR02245.1"/>
    </source>
</evidence>
<gene>
    <name evidence="1" type="ORF">LACBIDRAFT_332599</name>
</gene>
<dbReference type="Proteomes" id="UP000001194">
    <property type="component" value="Unassembled WGS sequence"/>
</dbReference>
<dbReference type="InParanoid" id="B0DTB1"/>
<proteinExistence type="predicted"/>
<dbReference type="GeneID" id="6082791"/>
<name>B0DTB1_LACBS</name>
<dbReference type="HOGENOM" id="CLU_788843_0_0_1"/>
<evidence type="ECO:0000313" key="2">
    <source>
        <dbReference type="Proteomes" id="UP000001194"/>
    </source>
</evidence>
<protein>
    <submittedName>
        <fullName evidence="1">Predicted protein</fullName>
    </submittedName>
</protein>
<reference evidence="1 2" key="1">
    <citation type="journal article" date="2008" name="Nature">
        <title>The genome of Laccaria bicolor provides insights into mycorrhizal symbiosis.</title>
        <authorList>
            <person name="Martin F."/>
            <person name="Aerts A."/>
            <person name="Ahren D."/>
            <person name="Brun A."/>
            <person name="Danchin E.G.J."/>
            <person name="Duchaussoy F."/>
            <person name="Gibon J."/>
            <person name="Kohler A."/>
            <person name="Lindquist E."/>
            <person name="Pereda V."/>
            <person name="Salamov A."/>
            <person name="Shapiro H.J."/>
            <person name="Wuyts J."/>
            <person name="Blaudez D."/>
            <person name="Buee M."/>
            <person name="Brokstein P."/>
            <person name="Canbaeck B."/>
            <person name="Cohen D."/>
            <person name="Courty P.E."/>
            <person name="Coutinho P.M."/>
            <person name="Delaruelle C."/>
            <person name="Detter J.C."/>
            <person name="Deveau A."/>
            <person name="DiFazio S."/>
            <person name="Duplessis S."/>
            <person name="Fraissinet-Tachet L."/>
            <person name="Lucic E."/>
            <person name="Frey-Klett P."/>
            <person name="Fourrey C."/>
            <person name="Feussner I."/>
            <person name="Gay G."/>
            <person name="Grimwood J."/>
            <person name="Hoegger P.J."/>
            <person name="Jain P."/>
            <person name="Kilaru S."/>
            <person name="Labbe J."/>
            <person name="Lin Y.C."/>
            <person name="Legue V."/>
            <person name="Le Tacon F."/>
            <person name="Marmeisse R."/>
            <person name="Melayah D."/>
            <person name="Montanini B."/>
            <person name="Muratet M."/>
            <person name="Nehls U."/>
            <person name="Niculita-Hirzel H."/>
            <person name="Oudot-Le Secq M.P."/>
            <person name="Peter M."/>
            <person name="Quesneville H."/>
            <person name="Rajashekar B."/>
            <person name="Reich M."/>
            <person name="Rouhier N."/>
            <person name="Schmutz J."/>
            <person name="Yin T."/>
            <person name="Chalot M."/>
            <person name="Henrissat B."/>
            <person name="Kuees U."/>
            <person name="Lucas S."/>
            <person name="Van de Peer Y."/>
            <person name="Podila G.K."/>
            <person name="Polle A."/>
            <person name="Pukkila P.J."/>
            <person name="Richardson P.M."/>
            <person name="Rouze P."/>
            <person name="Sanders I.R."/>
            <person name="Stajich J.E."/>
            <person name="Tunlid A."/>
            <person name="Tuskan G."/>
            <person name="Grigoriev I.V."/>
        </authorList>
    </citation>
    <scope>NUCLEOTIDE SEQUENCE [LARGE SCALE GENOMIC DNA]</scope>
    <source>
        <strain evidence="2">S238N-H82 / ATCC MYA-4686</strain>
    </source>
</reference>
<keyword evidence="2" id="KW-1185">Reference proteome</keyword>
<dbReference type="AlphaFoldDB" id="B0DTB1"/>
<dbReference type="EMBL" id="DS547132">
    <property type="protein sequence ID" value="EDR02245.1"/>
    <property type="molecule type" value="Genomic_DNA"/>
</dbReference>
<dbReference type="KEGG" id="lbc:LACBIDRAFT_332599"/>
<accession>B0DTB1</accession>
<sequence>KNGPSHGYHAVIPDNAHPNKIFLVPISPRSSIVIAGGAQISASRLFLNPRTDLGGGFQFIVSKGARQLLGAKILNPKPAPLTPCKSSIDPVLVKSLKCLLPSIHCKWVCRVTPAGGCGLRRLMCLQEIMSISVVAEIRFNTFALNDPNNRYTTSTALRLCIDGQIFEISRKTRGWLWKRATWCQPLALWRFGGFQKQAGGLLLIPVARGWYNLYNTAAKDIALLCIGAHIIDHYLARYKVQSPCNNPLWLIEIPPTTTLSSCTTSGGVIGAVIAIRGATVDIGIANEGQMPARCRFDEPELSMAHISSVTLFQNRRGRSVVVEANKRLTVLLGGEERRWRTVVLGSPSKTAL</sequence>
<organism evidence="2">
    <name type="scientific">Laccaria bicolor (strain S238N-H82 / ATCC MYA-4686)</name>
    <name type="common">Bicoloured deceiver</name>
    <name type="synonym">Laccaria laccata var. bicolor</name>
    <dbReference type="NCBI Taxonomy" id="486041"/>
    <lineage>
        <taxon>Eukaryota</taxon>
        <taxon>Fungi</taxon>
        <taxon>Dikarya</taxon>
        <taxon>Basidiomycota</taxon>
        <taxon>Agaricomycotina</taxon>
        <taxon>Agaricomycetes</taxon>
        <taxon>Agaricomycetidae</taxon>
        <taxon>Agaricales</taxon>
        <taxon>Agaricineae</taxon>
        <taxon>Hydnangiaceae</taxon>
        <taxon>Laccaria</taxon>
    </lineage>
</organism>
<feature type="non-terminal residue" evidence="1">
    <location>
        <position position="1"/>
    </location>
</feature>